<dbReference type="GO" id="GO:0005506">
    <property type="term" value="F:iron ion binding"/>
    <property type="evidence" value="ECO:0007669"/>
    <property type="project" value="InterPro"/>
</dbReference>
<sequence length="335" mass="37830">MYPVAPGGAHSILSAQSDADHSRYRRLISHGFSEKAMREQEPVATSYIDLLIQRLRERAKHGPQDMVAWYNWTTFDLIGDLTFGESFDCLEKAVYHPWIEFVFSNIKAIMIISILRRFPVVPQILMGLFRKQMEKRAQNAKYTKEKVARRMAMDTDRTDFLSYILRHKGKETEMTIPEIQSTSSILVLGGSETTATLLSGVTYLLLKNPEVLKRLNSEIRGYFSKEEDINMVSVNSQTYLLAVLEEGMRVFPPVPLGSPRISAPEGDTIAGHNIPGGALVIANNYASTHSSRNWKDPFSFVPGRWLNDPRYADDNKSASAPFSLGPRNCIGRNIR</sequence>
<gene>
    <name evidence="8" type="ORF">B7463_g2674</name>
</gene>
<evidence type="ECO:0000256" key="7">
    <source>
        <dbReference type="RuleBase" id="RU000461"/>
    </source>
</evidence>
<dbReference type="GO" id="GO:0004497">
    <property type="term" value="F:monooxygenase activity"/>
    <property type="evidence" value="ECO:0007669"/>
    <property type="project" value="UniProtKB-KW"/>
</dbReference>
<evidence type="ECO:0000256" key="6">
    <source>
        <dbReference type="PIRSR" id="PIRSR602401-1"/>
    </source>
</evidence>
<dbReference type="STRING" id="5539.A0A3E2HKD8"/>
<dbReference type="EMBL" id="NCSJ02000032">
    <property type="protein sequence ID" value="RFU33652.1"/>
    <property type="molecule type" value="Genomic_DNA"/>
</dbReference>
<feature type="binding site" description="axial binding residue" evidence="6">
    <location>
        <position position="329"/>
    </location>
    <ligand>
        <name>heme</name>
        <dbReference type="ChEBI" id="CHEBI:30413"/>
    </ligand>
    <ligandPart>
        <name>Fe</name>
        <dbReference type="ChEBI" id="CHEBI:18248"/>
    </ligandPart>
</feature>
<feature type="non-terminal residue" evidence="8">
    <location>
        <position position="335"/>
    </location>
</feature>
<comment type="similarity">
    <text evidence="2 7">Belongs to the cytochrome P450 family.</text>
</comment>
<dbReference type="GO" id="GO:0016705">
    <property type="term" value="F:oxidoreductase activity, acting on paired donors, with incorporation or reduction of molecular oxygen"/>
    <property type="evidence" value="ECO:0007669"/>
    <property type="project" value="InterPro"/>
</dbReference>
<protein>
    <submittedName>
        <fullName evidence="8">Uncharacterized protein</fullName>
    </submittedName>
</protein>
<keyword evidence="9" id="KW-1185">Reference proteome</keyword>
<dbReference type="InterPro" id="IPR017972">
    <property type="entry name" value="Cyt_P450_CS"/>
</dbReference>
<dbReference type="PANTHER" id="PTHR24305:SF210">
    <property type="entry name" value="CYTOCHROME P450 MONOOXYGENASE ASQL-RELATED"/>
    <property type="match status" value="1"/>
</dbReference>
<comment type="caution">
    <text evidence="8">The sequence shown here is derived from an EMBL/GenBank/DDBJ whole genome shotgun (WGS) entry which is preliminary data.</text>
</comment>
<keyword evidence="4 6" id="KW-0479">Metal-binding</keyword>
<evidence type="ECO:0000256" key="5">
    <source>
        <dbReference type="ARBA" id="ARBA00023004"/>
    </source>
</evidence>
<dbReference type="PANTHER" id="PTHR24305">
    <property type="entry name" value="CYTOCHROME P450"/>
    <property type="match status" value="1"/>
</dbReference>
<keyword evidence="5 6" id="KW-0408">Iron</keyword>
<evidence type="ECO:0000313" key="9">
    <source>
        <dbReference type="Proteomes" id="UP000258309"/>
    </source>
</evidence>
<dbReference type="GO" id="GO:0020037">
    <property type="term" value="F:heme binding"/>
    <property type="evidence" value="ECO:0007669"/>
    <property type="project" value="InterPro"/>
</dbReference>
<dbReference type="CDD" id="cd11058">
    <property type="entry name" value="CYP60B-like"/>
    <property type="match status" value="1"/>
</dbReference>
<dbReference type="AlphaFoldDB" id="A0A3E2HKD8"/>
<comment type="cofactor">
    <cofactor evidence="1 6">
        <name>heme</name>
        <dbReference type="ChEBI" id="CHEBI:30413"/>
    </cofactor>
</comment>
<evidence type="ECO:0000256" key="1">
    <source>
        <dbReference type="ARBA" id="ARBA00001971"/>
    </source>
</evidence>
<feature type="non-terminal residue" evidence="8">
    <location>
        <position position="1"/>
    </location>
</feature>
<dbReference type="Pfam" id="PF00067">
    <property type="entry name" value="p450"/>
    <property type="match status" value="1"/>
</dbReference>
<keyword evidence="7" id="KW-0560">Oxidoreductase</keyword>
<dbReference type="OrthoDB" id="1470350at2759"/>
<dbReference type="PROSITE" id="PS00086">
    <property type="entry name" value="CYTOCHROME_P450"/>
    <property type="match status" value="1"/>
</dbReference>
<dbReference type="Proteomes" id="UP000258309">
    <property type="component" value="Unassembled WGS sequence"/>
</dbReference>
<dbReference type="InterPro" id="IPR001128">
    <property type="entry name" value="Cyt_P450"/>
</dbReference>
<evidence type="ECO:0000256" key="2">
    <source>
        <dbReference type="ARBA" id="ARBA00010617"/>
    </source>
</evidence>
<evidence type="ECO:0000313" key="8">
    <source>
        <dbReference type="EMBL" id="RFU33652.1"/>
    </source>
</evidence>
<dbReference type="PRINTS" id="PR00463">
    <property type="entry name" value="EP450I"/>
</dbReference>
<evidence type="ECO:0000256" key="4">
    <source>
        <dbReference type="ARBA" id="ARBA00022723"/>
    </source>
</evidence>
<keyword evidence="7" id="KW-0503">Monooxygenase</keyword>
<reference evidence="8 9" key="1">
    <citation type="submission" date="2018-05" db="EMBL/GenBank/DDBJ databases">
        <title>Draft genome sequence of Scytalidium lignicola DSM 105466, a ubiquitous saprotrophic fungus.</title>
        <authorList>
            <person name="Buettner E."/>
            <person name="Gebauer A.M."/>
            <person name="Hofrichter M."/>
            <person name="Liers C."/>
            <person name="Kellner H."/>
        </authorList>
    </citation>
    <scope>NUCLEOTIDE SEQUENCE [LARGE SCALE GENOMIC DNA]</scope>
    <source>
        <strain evidence="8 9">DSM 105466</strain>
    </source>
</reference>
<keyword evidence="3 6" id="KW-0349">Heme</keyword>
<name>A0A3E2HKD8_SCYLI</name>
<dbReference type="PRINTS" id="PR00385">
    <property type="entry name" value="P450"/>
</dbReference>
<dbReference type="Gene3D" id="1.10.630.10">
    <property type="entry name" value="Cytochrome P450"/>
    <property type="match status" value="1"/>
</dbReference>
<dbReference type="OMA" id="LAPECEN"/>
<accession>A0A3E2HKD8</accession>
<proteinExistence type="inferred from homology"/>
<dbReference type="InterPro" id="IPR036396">
    <property type="entry name" value="Cyt_P450_sf"/>
</dbReference>
<evidence type="ECO:0000256" key="3">
    <source>
        <dbReference type="ARBA" id="ARBA00022617"/>
    </source>
</evidence>
<dbReference type="InterPro" id="IPR002401">
    <property type="entry name" value="Cyt_P450_E_grp-I"/>
</dbReference>
<dbReference type="InterPro" id="IPR050121">
    <property type="entry name" value="Cytochrome_P450_monoxygenase"/>
</dbReference>
<organism evidence="8 9">
    <name type="scientific">Scytalidium lignicola</name>
    <name type="common">Hyphomycete</name>
    <dbReference type="NCBI Taxonomy" id="5539"/>
    <lineage>
        <taxon>Eukaryota</taxon>
        <taxon>Fungi</taxon>
        <taxon>Dikarya</taxon>
        <taxon>Ascomycota</taxon>
        <taxon>Pezizomycotina</taxon>
        <taxon>Leotiomycetes</taxon>
        <taxon>Leotiomycetes incertae sedis</taxon>
        <taxon>Scytalidium</taxon>
    </lineage>
</organism>
<dbReference type="SUPFAM" id="SSF48264">
    <property type="entry name" value="Cytochrome P450"/>
    <property type="match status" value="1"/>
</dbReference>